<dbReference type="InterPro" id="IPR036922">
    <property type="entry name" value="Rieske_2Fe-2S_sf"/>
</dbReference>
<dbReference type="GO" id="GO:0051537">
    <property type="term" value="F:2 iron, 2 sulfur cluster binding"/>
    <property type="evidence" value="ECO:0007669"/>
    <property type="project" value="UniProtKB-KW"/>
</dbReference>
<dbReference type="AlphaFoldDB" id="A0A7X0AYB4"/>
<evidence type="ECO:0000256" key="6">
    <source>
        <dbReference type="ARBA" id="ARBA00023014"/>
    </source>
</evidence>
<feature type="domain" description="Rieske" evidence="8">
    <location>
        <begin position="50"/>
        <end position="157"/>
    </location>
</feature>
<keyword evidence="9" id="KW-0223">Dioxygenase</keyword>
<keyword evidence="10" id="KW-1185">Reference proteome</keyword>
<dbReference type="Gene3D" id="3.90.380.10">
    <property type="entry name" value="Naphthalene 1,2-dioxygenase Alpha Subunit, Chain A, domain 1"/>
    <property type="match status" value="1"/>
</dbReference>
<dbReference type="InterPro" id="IPR015881">
    <property type="entry name" value="ARHD_Rieske_2Fe_2S"/>
</dbReference>
<protein>
    <submittedName>
        <fullName evidence="9">Phenylpropionate dioxygenase-like ring-hydroxylating dioxygenase large terminal subunit</fullName>
    </submittedName>
</protein>
<comment type="cofactor">
    <cofactor evidence="1">
        <name>Fe cation</name>
        <dbReference type="ChEBI" id="CHEBI:24875"/>
    </cofactor>
</comment>
<dbReference type="InterPro" id="IPR015879">
    <property type="entry name" value="Ring_hydroxy_dOase_asu_C_dom"/>
</dbReference>
<keyword evidence="2" id="KW-0001">2Fe-2S</keyword>
<dbReference type="SUPFAM" id="SSF50022">
    <property type="entry name" value="ISP domain"/>
    <property type="match status" value="1"/>
</dbReference>
<dbReference type="PANTHER" id="PTHR43756">
    <property type="entry name" value="CHOLINE MONOOXYGENASE, CHLOROPLASTIC"/>
    <property type="match status" value="1"/>
</dbReference>
<organism evidence="9 10">
    <name type="scientific">Nitrospirillum iridis</name>
    <dbReference type="NCBI Taxonomy" id="765888"/>
    <lineage>
        <taxon>Bacteria</taxon>
        <taxon>Pseudomonadati</taxon>
        <taxon>Pseudomonadota</taxon>
        <taxon>Alphaproteobacteria</taxon>
        <taxon>Rhodospirillales</taxon>
        <taxon>Azospirillaceae</taxon>
        <taxon>Nitrospirillum</taxon>
    </lineage>
</organism>
<evidence type="ECO:0000256" key="7">
    <source>
        <dbReference type="ARBA" id="ARBA00023027"/>
    </source>
</evidence>
<comment type="caution">
    <text evidence="9">The sequence shown here is derived from an EMBL/GenBank/DDBJ whole genome shotgun (WGS) entry which is preliminary data.</text>
</comment>
<evidence type="ECO:0000313" key="9">
    <source>
        <dbReference type="EMBL" id="MBB6252002.1"/>
    </source>
</evidence>
<accession>A0A7X0AYB4</accession>
<evidence type="ECO:0000256" key="3">
    <source>
        <dbReference type="ARBA" id="ARBA00022723"/>
    </source>
</evidence>
<dbReference type="PROSITE" id="PS51296">
    <property type="entry name" value="RIESKE"/>
    <property type="match status" value="1"/>
</dbReference>
<keyword evidence="5" id="KW-0408">Iron</keyword>
<proteinExistence type="predicted"/>
<evidence type="ECO:0000259" key="8">
    <source>
        <dbReference type="PROSITE" id="PS51296"/>
    </source>
</evidence>
<evidence type="ECO:0000256" key="5">
    <source>
        <dbReference type="ARBA" id="ARBA00023004"/>
    </source>
</evidence>
<evidence type="ECO:0000256" key="2">
    <source>
        <dbReference type="ARBA" id="ARBA00022714"/>
    </source>
</evidence>
<dbReference type="Pfam" id="PF00355">
    <property type="entry name" value="Rieske"/>
    <property type="match status" value="1"/>
</dbReference>
<dbReference type="InterPro" id="IPR001663">
    <property type="entry name" value="Rng_hydr_dOase-A"/>
</dbReference>
<keyword evidence="4" id="KW-0560">Oxidoreductase</keyword>
<evidence type="ECO:0000313" key="10">
    <source>
        <dbReference type="Proteomes" id="UP000539175"/>
    </source>
</evidence>
<dbReference type="EMBL" id="JACIIZ010000006">
    <property type="protein sequence ID" value="MBB6252002.1"/>
    <property type="molecule type" value="Genomic_DNA"/>
</dbReference>
<dbReference type="PROSITE" id="PS00570">
    <property type="entry name" value="RING_HYDROXYL_ALPHA"/>
    <property type="match status" value="1"/>
</dbReference>
<dbReference type="SUPFAM" id="SSF55961">
    <property type="entry name" value="Bet v1-like"/>
    <property type="match status" value="1"/>
</dbReference>
<keyword evidence="6" id="KW-0411">Iron-sulfur</keyword>
<dbReference type="CDD" id="cd03469">
    <property type="entry name" value="Rieske_RO_Alpha_N"/>
    <property type="match status" value="1"/>
</dbReference>
<dbReference type="Proteomes" id="UP000539175">
    <property type="component" value="Unassembled WGS sequence"/>
</dbReference>
<evidence type="ECO:0000256" key="1">
    <source>
        <dbReference type="ARBA" id="ARBA00001962"/>
    </source>
</evidence>
<name>A0A7X0AYB4_9PROT</name>
<dbReference type="GO" id="GO:0051213">
    <property type="term" value="F:dioxygenase activity"/>
    <property type="evidence" value="ECO:0007669"/>
    <property type="project" value="UniProtKB-KW"/>
</dbReference>
<keyword evidence="3" id="KW-0479">Metal-binding</keyword>
<dbReference type="Pfam" id="PF00848">
    <property type="entry name" value="Ring_hydroxyl_A"/>
    <property type="match status" value="1"/>
</dbReference>
<dbReference type="InterPro" id="IPR017941">
    <property type="entry name" value="Rieske_2Fe-2S"/>
</dbReference>
<dbReference type="Gene3D" id="2.102.10.10">
    <property type="entry name" value="Rieske [2Fe-2S] iron-sulphur domain"/>
    <property type="match status" value="1"/>
</dbReference>
<dbReference type="RefSeq" id="WP_184800933.1">
    <property type="nucleotide sequence ID" value="NZ_JACIIZ010000006.1"/>
</dbReference>
<gene>
    <name evidence="9" type="ORF">FHS74_002562</name>
</gene>
<reference evidence="9 10" key="1">
    <citation type="submission" date="2020-08" db="EMBL/GenBank/DDBJ databases">
        <title>Genomic Encyclopedia of Type Strains, Phase IV (KMG-IV): sequencing the most valuable type-strain genomes for metagenomic binning, comparative biology and taxonomic classification.</title>
        <authorList>
            <person name="Goeker M."/>
        </authorList>
    </citation>
    <scope>NUCLEOTIDE SEQUENCE [LARGE SCALE GENOMIC DNA]</scope>
    <source>
        <strain evidence="9 10">DSM 22198</strain>
    </source>
</reference>
<dbReference type="GO" id="GO:0005506">
    <property type="term" value="F:iron ion binding"/>
    <property type="evidence" value="ECO:0007669"/>
    <property type="project" value="InterPro"/>
</dbReference>
<dbReference type="PANTHER" id="PTHR43756:SF5">
    <property type="entry name" value="CHOLINE MONOOXYGENASE, CHLOROPLASTIC"/>
    <property type="match status" value="1"/>
</dbReference>
<keyword evidence="7" id="KW-0520">NAD</keyword>
<dbReference type="PRINTS" id="PR00090">
    <property type="entry name" value="RNGDIOXGNASE"/>
</dbReference>
<sequence length="400" mass="44830">MKHSFLNDGFFNGLDSSALGVEAAETLPPLCYTDRDFYEFEKEALFNHEWLCVGRESWVKEAGDYFTTSIIDEPIVVARGRDGAIRAMSSVCQHRAMLVAEGQGNTRAFLCPYHHWSYGLDGQLIGAPAMEKTCNFDKKDIKLPQFKVEIWHGFIFVNFDLDAAPLAPRLAALEGVMAPYAMAGLNGPAPDRDIKFPWNWKVMFENNNDGYHANRLHGGALHDFVPSRLAAFPDDLPADTAGYYRTNGTLHADASFNPTQKAILPIFPALGEVERNRMLFVNVPPTLSLVITSDMVIYLILRADGAETHLMDQGYLVAPGALEDPLFDDKLAMNKHSTSAIIAQDLHVDEMVQVGLRSRHAIRGRYSWQEQAQREFNGWLVRRYKDTWDRVKPPPGVGGN</sequence>
<evidence type="ECO:0000256" key="4">
    <source>
        <dbReference type="ARBA" id="ARBA00023002"/>
    </source>
</evidence>